<feature type="region of interest" description="Disordered" evidence="6">
    <location>
        <begin position="842"/>
        <end position="929"/>
    </location>
</feature>
<gene>
    <name evidence="8" type="ORF">CALMAC_LOCUS11214</name>
</gene>
<feature type="region of interest" description="Disordered" evidence="6">
    <location>
        <begin position="1"/>
        <end position="47"/>
    </location>
</feature>
<feature type="domain" description="SAP" evidence="7">
    <location>
        <begin position="663"/>
        <end position="697"/>
    </location>
</feature>
<feature type="region of interest" description="Disordered" evidence="6">
    <location>
        <begin position="622"/>
        <end position="663"/>
    </location>
</feature>
<feature type="compositionally biased region" description="Basic and acidic residues" evidence="6">
    <location>
        <begin position="335"/>
        <end position="348"/>
    </location>
</feature>
<feature type="compositionally biased region" description="Basic and acidic residues" evidence="6">
    <location>
        <begin position="632"/>
        <end position="641"/>
    </location>
</feature>
<evidence type="ECO:0000256" key="4">
    <source>
        <dbReference type="ARBA" id="ARBA00023054"/>
    </source>
</evidence>
<feature type="compositionally biased region" description="Basic and acidic residues" evidence="6">
    <location>
        <begin position="914"/>
        <end position="925"/>
    </location>
</feature>
<organism evidence="8 9">
    <name type="scientific">Callosobruchus maculatus</name>
    <name type="common">Southern cowpea weevil</name>
    <name type="synonym">Pulse bruchid</name>
    <dbReference type="NCBI Taxonomy" id="64391"/>
    <lineage>
        <taxon>Eukaryota</taxon>
        <taxon>Metazoa</taxon>
        <taxon>Ecdysozoa</taxon>
        <taxon>Arthropoda</taxon>
        <taxon>Hexapoda</taxon>
        <taxon>Insecta</taxon>
        <taxon>Pterygota</taxon>
        <taxon>Neoptera</taxon>
        <taxon>Endopterygota</taxon>
        <taxon>Coleoptera</taxon>
        <taxon>Polyphaga</taxon>
        <taxon>Cucujiformia</taxon>
        <taxon>Chrysomeloidea</taxon>
        <taxon>Chrysomelidae</taxon>
        <taxon>Bruchinae</taxon>
        <taxon>Bruchini</taxon>
        <taxon>Callosobruchus</taxon>
    </lineage>
</organism>
<dbReference type="GO" id="GO:0006355">
    <property type="term" value="P:regulation of DNA-templated transcription"/>
    <property type="evidence" value="ECO:0007669"/>
    <property type="project" value="InterPro"/>
</dbReference>
<dbReference type="InterPro" id="IPR036361">
    <property type="entry name" value="SAP_dom_sf"/>
</dbReference>
<dbReference type="EMBL" id="CAACVG010008601">
    <property type="protein sequence ID" value="VEN50442.1"/>
    <property type="molecule type" value="Genomic_DNA"/>
</dbReference>
<dbReference type="InterPro" id="IPR025223">
    <property type="entry name" value="S1-like_RNA-bd_dom"/>
</dbReference>
<dbReference type="GO" id="GO:0005737">
    <property type="term" value="C:cytoplasm"/>
    <property type="evidence" value="ECO:0007669"/>
    <property type="project" value="UniProtKB-SubCell"/>
</dbReference>
<feature type="compositionally biased region" description="Acidic residues" evidence="6">
    <location>
        <begin position="711"/>
        <end position="723"/>
    </location>
</feature>
<evidence type="ECO:0000313" key="9">
    <source>
        <dbReference type="Proteomes" id="UP000410492"/>
    </source>
</evidence>
<evidence type="ECO:0000256" key="1">
    <source>
        <dbReference type="ARBA" id="ARBA00004496"/>
    </source>
</evidence>
<feature type="region of interest" description="Disordered" evidence="6">
    <location>
        <begin position="704"/>
        <end position="723"/>
    </location>
</feature>
<feature type="coiled-coil region" evidence="5">
    <location>
        <begin position="1029"/>
        <end position="1129"/>
    </location>
</feature>
<dbReference type="PROSITE" id="PS50800">
    <property type="entry name" value="SAP"/>
    <property type="match status" value="1"/>
</dbReference>
<keyword evidence="3" id="KW-0597">Phosphoprotein</keyword>
<dbReference type="Pfam" id="PF14444">
    <property type="entry name" value="S1-like"/>
    <property type="match status" value="1"/>
</dbReference>
<dbReference type="OrthoDB" id="21006at2759"/>
<feature type="region of interest" description="Disordered" evidence="6">
    <location>
        <begin position="203"/>
        <end position="366"/>
    </location>
</feature>
<dbReference type="AlphaFoldDB" id="A0A653CRR3"/>
<dbReference type="GO" id="GO:0005634">
    <property type="term" value="C:nucleus"/>
    <property type="evidence" value="ECO:0007669"/>
    <property type="project" value="TreeGrafter"/>
</dbReference>
<dbReference type="InterPro" id="IPR045353">
    <property type="entry name" value="LAIKA"/>
</dbReference>
<sequence length="1215" mass="137523">MNNLGFNNKAWGSPAPTDMLNRNTLQPPPLMSQNTGIGNLGRNMVPPFQQPQQVFQNAIGLQQQNIAGLDRGLTLANSTMNTPLNQQIGSNALFQQVTYPNTRNLGTGGVSPGLNPAAFKANVQQTVQNTGAGAKQRVFTGKVTQIHENFGLVDEEVIFEMSACVKGSNPVVGDRVLVEASYTPNMHFKWSATRIQVLSVKAASPTSGQSTSVVSGYNGSSSGYNAVPPPPPPPPPEASAFGRGDNGNSGGYSREESYGGRGGDSYPRGNVSFARPDNFSRSDAGGFGRSDNSNYGRNDNFGRSARQKATAGRGRERSREKDKDDDEIERKRRREERLREREKEEKKASPVRKRSRSPKTRRRSRVVPRYMVQIPKIALDLPNADVLELRRRYNNLYVPSDFFFTNIKWVDSFPPDKPFALNKSCSFHVMSKDLEPVTENTAVLEPADADYTFSAKVMLMSVPGLEELYQKCCGILDEKDKRDRDRDSEERDYIHPTRLINFLVGLRGKNETMAIGGPWSPSLDGANPDKDPTVLIKTAIRTCKALTGIDLSNCTQWYRFVELYYRRGGGSSGAVEHKGKPSSARVETVVLFLPDVWSCLPTRLEWDNLQMSYRRRWEGLNGGGGDDAASDGAKKEDKDDNLSGGEETDEKKSELVHFSQLDPRTMSVGDLRAQLKSRGAPHKGLKSQLVARLSKLLKLEEQTEALKNEDSDNENGEGEDETEILLRSVKAGVQEDKDKEKKADKSEAEIKKLDERERALLEKRYALPDQQHIIVHPSKTAKSGKFDCTVMSLSLILDYRQEDTKEHSFEVSLFAELFNEMLIRDFGFNIYKALTVLPDKPKEEKDKKDDKKEKEDKKDKDEKKDDKKDDDRKRDTEKKKSSDSKDKPETKDDKKDSRREEHENSDDNEDDNDEKDKKRDKDKDKDKKKRVKLVTKDKQLLLSFIYFDQSHCGYIFDKDIEELLYILGVRLSRAQVKKLVSKVVTRDSLHYRKLTDRPKDEEAVTMVTEVNLRELAVGNKGLLPVFKDNESIKEKSNVAQEQNDDQEGRFVMFNGSLVDVGKLMAQLERSEKARLDTESRMVDLKNDNQKLQDKYSKSSSTIKHLNSELKEYKDKVRNTEDTLSKISSNSKIFYTTLVEIRDKIEPVLRSSSSKEDSLKKEKDEKDKKHDEAKSRWEKEKERNSKEAVVKKENDIKETDVEMKAEKADDGSQKVN</sequence>
<dbReference type="Pfam" id="PF02037">
    <property type="entry name" value="SAP"/>
    <property type="match status" value="1"/>
</dbReference>
<reference evidence="8 9" key="1">
    <citation type="submission" date="2019-01" db="EMBL/GenBank/DDBJ databases">
        <authorList>
            <person name="Sayadi A."/>
        </authorList>
    </citation>
    <scope>NUCLEOTIDE SEQUENCE [LARGE SCALE GENOMIC DNA]</scope>
</reference>
<dbReference type="InterPro" id="IPR003034">
    <property type="entry name" value="SAP_dom"/>
</dbReference>
<keyword evidence="2" id="KW-0963">Cytoplasm</keyword>
<dbReference type="Pfam" id="PF19256">
    <property type="entry name" value="LAIKA"/>
    <property type="match status" value="1"/>
</dbReference>
<evidence type="ECO:0000256" key="2">
    <source>
        <dbReference type="ARBA" id="ARBA00022490"/>
    </source>
</evidence>
<protein>
    <recommendedName>
        <fullName evidence="7">SAP domain-containing protein</fullName>
    </recommendedName>
</protein>
<feature type="compositionally biased region" description="Basic residues" evidence="6">
    <location>
        <begin position="349"/>
        <end position="366"/>
    </location>
</feature>
<dbReference type="SMART" id="SM01122">
    <property type="entry name" value="DBC1"/>
    <property type="match status" value="1"/>
</dbReference>
<dbReference type="PANTHER" id="PTHR14304">
    <property type="entry name" value="CELL DIVISION CYCLE AND APOPTOSIS REGULATOR PROTEIN"/>
    <property type="match status" value="1"/>
</dbReference>
<evidence type="ECO:0000256" key="3">
    <source>
        <dbReference type="ARBA" id="ARBA00022553"/>
    </source>
</evidence>
<dbReference type="SUPFAM" id="SSF68906">
    <property type="entry name" value="SAP domain"/>
    <property type="match status" value="1"/>
</dbReference>
<dbReference type="InterPro" id="IPR025224">
    <property type="entry name" value="CCAR1/CCAR2"/>
</dbReference>
<evidence type="ECO:0000259" key="7">
    <source>
        <dbReference type="PROSITE" id="PS50800"/>
    </source>
</evidence>
<feature type="compositionally biased region" description="Basic and acidic residues" evidence="6">
    <location>
        <begin position="842"/>
        <end position="902"/>
    </location>
</feature>
<dbReference type="PANTHER" id="PTHR14304:SF11">
    <property type="entry name" value="SAP DOMAIN-CONTAINING PROTEIN"/>
    <property type="match status" value="1"/>
</dbReference>
<feature type="compositionally biased region" description="Basic and acidic residues" evidence="6">
    <location>
        <begin position="313"/>
        <end position="322"/>
    </location>
</feature>
<feature type="compositionally biased region" description="Basic and acidic residues" evidence="6">
    <location>
        <begin position="733"/>
        <end position="747"/>
    </location>
</feature>
<feature type="region of interest" description="Disordered" evidence="6">
    <location>
        <begin position="728"/>
        <end position="747"/>
    </location>
</feature>
<feature type="compositionally biased region" description="Pro residues" evidence="6">
    <location>
        <begin position="227"/>
        <end position="237"/>
    </location>
</feature>
<keyword evidence="4 5" id="KW-0175">Coiled coil</keyword>
<name>A0A653CRR3_CALMS</name>
<accession>A0A653CRR3</accession>
<evidence type="ECO:0000313" key="8">
    <source>
        <dbReference type="EMBL" id="VEN50442.1"/>
    </source>
</evidence>
<feature type="compositionally biased region" description="Low complexity" evidence="6">
    <location>
        <begin position="212"/>
        <end position="225"/>
    </location>
</feature>
<dbReference type="Proteomes" id="UP000410492">
    <property type="component" value="Unassembled WGS sequence"/>
</dbReference>
<feature type="compositionally biased region" description="Polar residues" evidence="6">
    <location>
        <begin position="20"/>
        <end position="37"/>
    </location>
</feature>
<feature type="compositionally biased region" description="Acidic residues" evidence="6">
    <location>
        <begin position="903"/>
        <end position="913"/>
    </location>
</feature>
<dbReference type="SMART" id="SM00513">
    <property type="entry name" value="SAP"/>
    <property type="match status" value="1"/>
</dbReference>
<evidence type="ECO:0000256" key="6">
    <source>
        <dbReference type="SAM" id="MobiDB-lite"/>
    </source>
</evidence>
<dbReference type="InterPro" id="IPR025954">
    <property type="entry name" value="DBC1/CARP1_inactive_NUDIX"/>
</dbReference>
<feature type="region of interest" description="Disordered" evidence="6">
    <location>
        <begin position="1148"/>
        <end position="1215"/>
    </location>
</feature>
<keyword evidence="9" id="KW-1185">Reference proteome</keyword>
<proteinExistence type="predicted"/>
<comment type="subcellular location">
    <subcellularLocation>
        <location evidence="1">Cytoplasm</location>
    </subcellularLocation>
</comment>
<dbReference type="Pfam" id="PF14443">
    <property type="entry name" value="DBC1"/>
    <property type="match status" value="1"/>
</dbReference>
<evidence type="ECO:0000256" key="5">
    <source>
        <dbReference type="SAM" id="Coils"/>
    </source>
</evidence>